<sequence>LKRRVAEISEMPGRIEWLPEYNNEEIVSNVFNRCDCIVVPSIWDENSPLVIHEAQQCSVPVITANHGGMGEYVVDGKNGLTFKHRDALSLRDAMQSALEDPASMASLGSKGYLYSEDGQIVSKEVHAAKIIRCYETLIHPTMEVIE</sequence>
<dbReference type="EMBL" id="UINC01128834">
    <property type="protein sequence ID" value="SVD08833.1"/>
    <property type="molecule type" value="Genomic_DNA"/>
</dbReference>
<dbReference type="AlphaFoldDB" id="A0A382SG59"/>
<name>A0A382SG59_9ZZZZ</name>
<protein>
    <recommendedName>
        <fullName evidence="1">Glycosyl transferase family 1 domain-containing protein</fullName>
    </recommendedName>
</protein>
<dbReference type="PANTHER" id="PTHR12526:SF635">
    <property type="entry name" value="GLYCOSYL TRANSFERASE GROUP 1"/>
    <property type="match status" value="1"/>
</dbReference>
<feature type="domain" description="Glycosyl transferase family 1" evidence="1">
    <location>
        <begin position="12"/>
        <end position="112"/>
    </location>
</feature>
<dbReference type="SUPFAM" id="SSF53756">
    <property type="entry name" value="UDP-Glycosyltransferase/glycogen phosphorylase"/>
    <property type="match status" value="1"/>
</dbReference>
<dbReference type="Pfam" id="PF00534">
    <property type="entry name" value="Glycos_transf_1"/>
    <property type="match status" value="1"/>
</dbReference>
<dbReference type="GO" id="GO:0016757">
    <property type="term" value="F:glycosyltransferase activity"/>
    <property type="evidence" value="ECO:0007669"/>
    <property type="project" value="InterPro"/>
</dbReference>
<evidence type="ECO:0000313" key="2">
    <source>
        <dbReference type="EMBL" id="SVD08833.1"/>
    </source>
</evidence>
<feature type="non-terminal residue" evidence="2">
    <location>
        <position position="1"/>
    </location>
</feature>
<organism evidence="2">
    <name type="scientific">marine metagenome</name>
    <dbReference type="NCBI Taxonomy" id="408172"/>
    <lineage>
        <taxon>unclassified sequences</taxon>
        <taxon>metagenomes</taxon>
        <taxon>ecological metagenomes</taxon>
    </lineage>
</organism>
<evidence type="ECO:0000259" key="1">
    <source>
        <dbReference type="Pfam" id="PF00534"/>
    </source>
</evidence>
<dbReference type="InterPro" id="IPR001296">
    <property type="entry name" value="Glyco_trans_1"/>
</dbReference>
<reference evidence="2" key="1">
    <citation type="submission" date="2018-05" db="EMBL/GenBank/DDBJ databases">
        <authorList>
            <person name="Lanie J.A."/>
            <person name="Ng W.-L."/>
            <person name="Kazmierczak K.M."/>
            <person name="Andrzejewski T.M."/>
            <person name="Davidsen T.M."/>
            <person name="Wayne K.J."/>
            <person name="Tettelin H."/>
            <person name="Glass J.I."/>
            <person name="Rusch D."/>
            <person name="Podicherti R."/>
            <person name="Tsui H.-C.T."/>
            <person name="Winkler M.E."/>
        </authorList>
    </citation>
    <scope>NUCLEOTIDE SEQUENCE</scope>
</reference>
<dbReference type="PANTHER" id="PTHR12526">
    <property type="entry name" value="GLYCOSYLTRANSFERASE"/>
    <property type="match status" value="1"/>
</dbReference>
<dbReference type="Gene3D" id="3.40.50.2000">
    <property type="entry name" value="Glycogen Phosphorylase B"/>
    <property type="match status" value="1"/>
</dbReference>
<proteinExistence type="predicted"/>
<gene>
    <name evidence="2" type="ORF">METZ01_LOCUS361687</name>
</gene>
<accession>A0A382SG59</accession>